<name>A0A382NQE9_9ZZZZ</name>
<reference evidence="1" key="1">
    <citation type="submission" date="2018-05" db="EMBL/GenBank/DDBJ databases">
        <authorList>
            <person name="Lanie J.A."/>
            <person name="Ng W.-L."/>
            <person name="Kazmierczak K.M."/>
            <person name="Andrzejewski T.M."/>
            <person name="Davidsen T.M."/>
            <person name="Wayne K.J."/>
            <person name="Tettelin H."/>
            <person name="Glass J.I."/>
            <person name="Rusch D."/>
            <person name="Podicherti R."/>
            <person name="Tsui H.-C.T."/>
            <person name="Winkler M.E."/>
        </authorList>
    </citation>
    <scope>NUCLEOTIDE SEQUENCE</scope>
</reference>
<proteinExistence type="predicted"/>
<accession>A0A382NQE9</accession>
<feature type="non-terminal residue" evidence="1">
    <location>
        <position position="30"/>
    </location>
</feature>
<protein>
    <submittedName>
        <fullName evidence="1">Uncharacterized protein</fullName>
    </submittedName>
</protein>
<evidence type="ECO:0000313" key="1">
    <source>
        <dbReference type="EMBL" id="SVC62728.1"/>
    </source>
</evidence>
<organism evidence="1">
    <name type="scientific">marine metagenome</name>
    <dbReference type="NCBI Taxonomy" id="408172"/>
    <lineage>
        <taxon>unclassified sequences</taxon>
        <taxon>metagenomes</taxon>
        <taxon>ecological metagenomes</taxon>
    </lineage>
</organism>
<sequence>MSNITIRHYIDSDQEKVIQLWELCNLTRSW</sequence>
<gene>
    <name evidence="1" type="ORF">METZ01_LOCUS315582</name>
</gene>
<dbReference type="AlphaFoldDB" id="A0A382NQE9"/>
<dbReference type="EMBL" id="UINC01101707">
    <property type="protein sequence ID" value="SVC62728.1"/>
    <property type="molecule type" value="Genomic_DNA"/>
</dbReference>